<dbReference type="PANTHER" id="PTHR45641:SF19">
    <property type="entry name" value="NEPHROCYSTIN-3"/>
    <property type="match status" value="1"/>
</dbReference>
<name>A0ABX1MB06_9CYAN</name>
<organism evidence="4 5">
    <name type="scientific">Brasilonema octagenarum UFV-OR1</name>
    <dbReference type="NCBI Taxonomy" id="417115"/>
    <lineage>
        <taxon>Bacteria</taxon>
        <taxon>Bacillati</taxon>
        <taxon>Cyanobacteriota</taxon>
        <taxon>Cyanophyceae</taxon>
        <taxon>Nostocales</taxon>
        <taxon>Scytonemataceae</taxon>
        <taxon>Brasilonema</taxon>
        <taxon>Octagenarum group</taxon>
    </lineage>
</organism>
<dbReference type="Pfam" id="PF13374">
    <property type="entry name" value="TPR_10"/>
    <property type="match status" value="1"/>
</dbReference>
<dbReference type="Gene3D" id="1.25.40.10">
    <property type="entry name" value="Tetratricopeptide repeat domain"/>
    <property type="match status" value="1"/>
</dbReference>
<proteinExistence type="predicted"/>
<feature type="repeat" description="TPR" evidence="3">
    <location>
        <begin position="306"/>
        <end position="339"/>
    </location>
</feature>
<gene>
    <name evidence="4" type="ORF">DP115_24745</name>
</gene>
<feature type="non-terminal residue" evidence="4">
    <location>
        <position position="621"/>
    </location>
</feature>
<dbReference type="SMART" id="SM00028">
    <property type="entry name" value="TPR"/>
    <property type="match status" value="4"/>
</dbReference>
<keyword evidence="1" id="KW-0677">Repeat</keyword>
<comment type="caution">
    <text evidence="4">The sequence shown here is derived from an EMBL/GenBank/DDBJ whole genome shotgun (WGS) entry which is preliminary data.</text>
</comment>
<evidence type="ECO:0000313" key="4">
    <source>
        <dbReference type="EMBL" id="NMF65783.1"/>
    </source>
</evidence>
<dbReference type="PANTHER" id="PTHR45641">
    <property type="entry name" value="TETRATRICOPEPTIDE REPEAT PROTEIN (AFU_ORTHOLOGUE AFUA_6G03870)"/>
    <property type="match status" value="1"/>
</dbReference>
<reference evidence="4 5" key="1">
    <citation type="submission" date="2018-06" db="EMBL/GenBank/DDBJ databases">
        <title>Comparative genomics of Brasilonema spp. strains.</title>
        <authorList>
            <person name="Alvarenga D.O."/>
            <person name="Fiore M.F."/>
            <person name="Varani A.M."/>
        </authorList>
    </citation>
    <scope>NUCLEOTIDE SEQUENCE [LARGE SCALE GENOMIC DNA]</scope>
    <source>
        <strain evidence="4 5">UFV-OR1</strain>
    </source>
</reference>
<evidence type="ECO:0008006" key="6">
    <source>
        <dbReference type="Google" id="ProtNLM"/>
    </source>
</evidence>
<keyword evidence="2 3" id="KW-0802">TPR repeat</keyword>
<evidence type="ECO:0000313" key="5">
    <source>
        <dbReference type="Proteomes" id="UP000762253"/>
    </source>
</evidence>
<sequence length="621" mass="71603">MKMWRIGNWLRNLAIQLREALNLTPQPPSLVGRGENSKPLKKQEEEWKRGLQSLGEEELQEYFQFLEEVLRVTAESEGDAQVVYPLLVENTQYLNLNLAEVLRRWMTNKLAEVETDEAQSFAVDIFNFSNRIQEFPLGDKASNMEIAIAGYEVVSTVFTRQSFPQDWATTQNNLAAAYRNRIHGEKAENLERAIASYTAALEVRTRESFPQDWAMTQNNLATAYRNRIHGEKAENLESAIASYTAALEVLTRQSFPQDWAMTQNNLGLAYWNRIHGEKAENLESAIASYSAALEVRTRESFPQNHAETAFNLGLAYIDAERFADAYNIFQSAIDAVEFLRGEIVSGDEIKQKHAEEWNSLYRQMVEVCLELGYDDQAVEYIERSKTRNLVEVIASQKRSQPLQELDKKIAEEKRRLETVENPDTTNLNELRQQREELIGQVIPLKHIRFAQIQELVDERTAILQWYIFDDCFRVFIITRNNQQPIIWQSSPQDVEDLQNWKDEYLKTYTTKKPLWRYQLATKLSKLAEILHINDILNLIPSSCQALILVPHRYLHLLPLHALRVSGEGESYLLDKFSGGVRYAPSCQLLKLATSGNPSLLPTQKSFPLLTKERDARQGRVR</sequence>
<evidence type="ECO:0000256" key="3">
    <source>
        <dbReference type="PROSITE-ProRule" id="PRU00339"/>
    </source>
</evidence>
<evidence type="ECO:0000256" key="1">
    <source>
        <dbReference type="ARBA" id="ARBA00022737"/>
    </source>
</evidence>
<keyword evidence="5" id="KW-1185">Reference proteome</keyword>
<dbReference type="InterPro" id="IPR019734">
    <property type="entry name" value="TPR_rpt"/>
</dbReference>
<dbReference type="SUPFAM" id="SSF48452">
    <property type="entry name" value="TPR-like"/>
    <property type="match status" value="1"/>
</dbReference>
<dbReference type="Proteomes" id="UP000762253">
    <property type="component" value="Unassembled WGS sequence"/>
</dbReference>
<dbReference type="PROSITE" id="PS50005">
    <property type="entry name" value="TPR"/>
    <property type="match status" value="1"/>
</dbReference>
<evidence type="ECO:0000256" key="2">
    <source>
        <dbReference type="ARBA" id="ARBA00022803"/>
    </source>
</evidence>
<protein>
    <recommendedName>
        <fullName evidence="6">CHAT domain-containing protein</fullName>
    </recommendedName>
</protein>
<dbReference type="EMBL" id="QMEC01000118">
    <property type="protein sequence ID" value="NMF65783.1"/>
    <property type="molecule type" value="Genomic_DNA"/>
</dbReference>
<dbReference type="InterPro" id="IPR011990">
    <property type="entry name" value="TPR-like_helical_dom_sf"/>
</dbReference>
<accession>A0ABX1MB06</accession>